<keyword evidence="14" id="KW-0636">Prenylation</keyword>
<dbReference type="InterPro" id="IPR042097">
    <property type="entry name" value="Aminopeptidase_N-like_N_sf"/>
</dbReference>
<feature type="active site" description="Proton acceptor" evidence="17">
    <location>
        <position position="320"/>
    </location>
</feature>
<evidence type="ECO:0000313" key="24">
    <source>
        <dbReference type="EMBL" id="KAK5953521.1"/>
    </source>
</evidence>
<dbReference type="Gene3D" id="1.10.390.10">
    <property type="entry name" value="Neutral Protease Domain 2"/>
    <property type="match status" value="1"/>
</dbReference>
<dbReference type="FunFam" id="1.10.390.10:FF:000001">
    <property type="entry name" value="Aminopeptidase"/>
    <property type="match status" value="1"/>
</dbReference>
<comment type="similarity">
    <text evidence="2">Belongs to the peptidase M1 family.</text>
</comment>
<keyword evidence="10" id="KW-0653">Protein transport</keyword>
<dbReference type="PRINTS" id="PR00449">
    <property type="entry name" value="RASTRNSFRMNG"/>
</dbReference>
<dbReference type="Gene3D" id="1.25.50.20">
    <property type="match status" value="1"/>
</dbReference>
<evidence type="ECO:0000256" key="4">
    <source>
        <dbReference type="ARBA" id="ARBA00022448"/>
    </source>
</evidence>
<dbReference type="GO" id="GO:0070006">
    <property type="term" value="F:metalloaminopeptidase activity"/>
    <property type="evidence" value="ECO:0007669"/>
    <property type="project" value="TreeGrafter"/>
</dbReference>
<dbReference type="FunFam" id="3.40.50.300:FF:000069">
    <property type="entry name" value="Ras GTP-binding protein YPT1"/>
    <property type="match status" value="1"/>
</dbReference>
<dbReference type="InterPro" id="IPR024571">
    <property type="entry name" value="ERAP1-like_C_dom"/>
</dbReference>
<feature type="binding site" evidence="18">
    <location>
        <position position="342"/>
    </location>
    <ligand>
        <name>Zn(2+)</name>
        <dbReference type="ChEBI" id="CHEBI:29105"/>
        <note>catalytic</note>
    </ligand>
</feature>
<dbReference type="PANTHER" id="PTHR11533:SF171">
    <property type="entry name" value="AMINOPEPTIDASE"/>
    <property type="match status" value="1"/>
</dbReference>
<dbReference type="SMART" id="SM00174">
    <property type="entry name" value="RHO"/>
    <property type="match status" value="1"/>
</dbReference>
<evidence type="ECO:0000256" key="19">
    <source>
        <dbReference type="PIRSR" id="PIRSR634016-4"/>
    </source>
</evidence>
<dbReference type="InterPro" id="IPR005225">
    <property type="entry name" value="Small_GTP-bd"/>
</dbReference>
<dbReference type="GO" id="GO:0003924">
    <property type="term" value="F:GTPase activity"/>
    <property type="evidence" value="ECO:0007669"/>
    <property type="project" value="InterPro"/>
</dbReference>
<feature type="domain" description="ERAP1-like C-terminal" evidence="22">
    <location>
        <begin position="537"/>
        <end position="852"/>
    </location>
</feature>
<keyword evidence="6 18" id="KW-0479">Metal-binding</keyword>
<comment type="subcellular location">
    <subcellularLocation>
        <location evidence="15">Preautophagosomal structure membrane</location>
        <topology evidence="15">Lipid-anchor</topology>
        <orientation evidence="15">Cytoplasmic side</orientation>
    </subcellularLocation>
</comment>
<feature type="site" description="Transition state stabilizer" evidence="19">
    <location>
        <position position="405"/>
    </location>
</feature>
<dbReference type="SMART" id="SM00173">
    <property type="entry name" value="RAS"/>
    <property type="match status" value="1"/>
</dbReference>
<dbReference type="FunFam" id="1.25.50.20:FF:000002">
    <property type="entry name" value="Aminopeptidase"/>
    <property type="match status" value="1"/>
</dbReference>
<keyword evidence="13" id="KW-0449">Lipoprotein</keyword>
<comment type="caution">
    <text evidence="24">The sequence shown here is derived from an EMBL/GenBank/DDBJ whole genome shotgun (WGS) entry which is preliminary data.</text>
</comment>
<name>A0AAN8ETR7_9EURO</name>
<dbReference type="FunFam" id="2.60.40.1730:FF:000002">
    <property type="entry name" value="Aminopeptidase"/>
    <property type="match status" value="1"/>
</dbReference>
<comment type="similarity">
    <text evidence="1">Belongs to the small GTPase superfamily. Rab family.</text>
</comment>
<evidence type="ECO:0000256" key="3">
    <source>
        <dbReference type="ARBA" id="ARBA00022438"/>
    </source>
</evidence>
<feature type="compositionally biased region" description="Gly residues" evidence="20">
    <location>
        <begin position="1051"/>
        <end position="1064"/>
    </location>
</feature>
<evidence type="ECO:0000256" key="15">
    <source>
        <dbReference type="ARBA" id="ARBA00060489"/>
    </source>
</evidence>
<evidence type="ECO:0000256" key="9">
    <source>
        <dbReference type="ARBA" id="ARBA00022833"/>
    </source>
</evidence>
<keyword evidence="4" id="KW-0813">Transport</keyword>
<keyword evidence="11" id="KW-0482">Metalloprotease</keyword>
<dbReference type="Pfam" id="PF01433">
    <property type="entry name" value="Peptidase_M1"/>
    <property type="match status" value="1"/>
</dbReference>
<reference evidence="24 25" key="1">
    <citation type="submission" date="2022-12" db="EMBL/GenBank/DDBJ databases">
        <title>Genomic features and morphological characterization of a novel Knufia sp. strain isolated from spacecraft assembly facility.</title>
        <authorList>
            <person name="Teixeira M."/>
            <person name="Chander A.M."/>
            <person name="Stajich J.E."/>
            <person name="Venkateswaran K."/>
        </authorList>
    </citation>
    <scope>NUCLEOTIDE SEQUENCE [LARGE SCALE GENOMIC DNA]</scope>
    <source>
        <strain evidence="24 25">FJI-L2-BK-P2</strain>
    </source>
</reference>
<dbReference type="InterPro" id="IPR057289">
    <property type="entry name" value="Rab1/Ypt1"/>
</dbReference>
<dbReference type="GO" id="GO:0006508">
    <property type="term" value="P:proteolysis"/>
    <property type="evidence" value="ECO:0007669"/>
    <property type="project" value="UniProtKB-KW"/>
</dbReference>
<dbReference type="InterPro" id="IPR027417">
    <property type="entry name" value="P-loop_NTPase"/>
</dbReference>
<dbReference type="Pfam" id="PF11838">
    <property type="entry name" value="ERAP1_C"/>
    <property type="match status" value="1"/>
</dbReference>
<dbReference type="GO" id="GO:0015031">
    <property type="term" value="P:protein transport"/>
    <property type="evidence" value="ECO:0007669"/>
    <property type="project" value="UniProtKB-KW"/>
</dbReference>
<dbReference type="PROSITE" id="PS51421">
    <property type="entry name" value="RAS"/>
    <property type="match status" value="1"/>
</dbReference>
<evidence type="ECO:0000259" key="21">
    <source>
        <dbReference type="Pfam" id="PF01433"/>
    </source>
</evidence>
<dbReference type="SMART" id="SM00176">
    <property type="entry name" value="RAN"/>
    <property type="match status" value="1"/>
</dbReference>
<evidence type="ECO:0000256" key="14">
    <source>
        <dbReference type="ARBA" id="ARBA00023289"/>
    </source>
</evidence>
<dbReference type="AlphaFoldDB" id="A0AAN8ETR7"/>
<keyword evidence="3" id="KW-0031">Aminopeptidase</keyword>
<dbReference type="InterPro" id="IPR050344">
    <property type="entry name" value="Peptidase_M1_aminopeptidases"/>
</dbReference>
<evidence type="ECO:0000256" key="17">
    <source>
        <dbReference type="PIRSR" id="PIRSR634016-1"/>
    </source>
</evidence>
<dbReference type="FunFam" id="2.60.40.1910:FF:000004">
    <property type="entry name" value="Aminopeptidase"/>
    <property type="match status" value="1"/>
</dbReference>
<feature type="region of interest" description="Disordered" evidence="20">
    <location>
        <begin position="1043"/>
        <end position="1064"/>
    </location>
</feature>
<evidence type="ECO:0000256" key="10">
    <source>
        <dbReference type="ARBA" id="ARBA00022927"/>
    </source>
</evidence>
<keyword evidence="25" id="KW-1185">Reference proteome</keyword>
<dbReference type="PANTHER" id="PTHR11533">
    <property type="entry name" value="PROTEASE M1 ZINC METALLOPROTEASE"/>
    <property type="match status" value="1"/>
</dbReference>
<keyword evidence="12" id="KW-0342">GTP-binding</keyword>
<dbReference type="InterPro" id="IPR014782">
    <property type="entry name" value="Peptidase_M1_dom"/>
</dbReference>
<dbReference type="InterPro" id="IPR027268">
    <property type="entry name" value="Peptidase_M4/M1_CTD_sf"/>
</dbReference>
<sequence>MATDRDILPDLIKPLNYNLSLYNLEFAGDWTYDGTVKIASKVQKETDELVVNVKDLKITGASVGDASSSSMKDVSYDEKNQRATIKLSEKLKAGETSLSITFQGTMNDKMAGFYRARYIPAVEAATGTPKDDKHHYMFSTQFEACDARRAFPCFDEPNLKASFEFEIEIPENLVALSNMPEKTTSKGAKSGLKKVSFEKSPVMSTYLYAWAVGDFTYVEAHTERKYNGKNMPVRVYTTRGLEEQGRFALEHAHKTVDYFSDIFDIEFPLPKSDLLAVHEFAMGAMENWGLVTYRTTAVLFDEEKSDARYKQRVAYVVAHELAHQWFGNLVTMDWWSELWLNEGFATWVGWLAVDHLHPEWKVWSTFVAEGYQTALSLDSLRSSHPIEVPVKSALDVDQIFDAISYLKGSSVIRMLSSHLTNEIFLKGVSTYLKAHAYGNATTDDLWLALSGASGQDVKAFMDPWIRKIGHPVVTVAEEPGQITLRQSRFLKSGDAKAEEDETLWWVPVGLKTGEPAKVIHSALQQKEDTIREVDDEFYKINAEQNGFYRTNYPPQRLVKLAAAREKLSTEDRVGLIGDAAALSISGDATTPALLSFVEGFQQEKSYVVWAQIAASLAKVRAVYSSNKQISDALKRFTLKLCSPAAEKVGWEFAPDEDYLTGMLRKLLLAMAAGAGHEGIISTGKEKFEAWKGGDSKAINQNLRAIVLNMASSNGGKEEYETIKNEYRQTTSTDGKEICLVAMGRNKDPALARDLLNFVLSDEVPVQDCHNGPMAVAGNNYTRPEAWKFLQAEWDGKLKKVRSSATVVLDRWIKSGLNQFSEKEVGKEIQAFFKDKDTAGFDRSLAQVADNIEANAAYKERDEKVVLEYDYLFKLLLIGDSGVGKSCLLLRFADDTYTESYISTIGVDFKIRTIELDGKTVKLQIWDTAGQERFRTITSSYYRGAHGICVVYDVTDMDSFNNVKQWLQEIDRYATEGVNKLLVGNKSDMSDKKVVEYTVAKEFADSLGIPFLETSAKNASNVEQAFLTMARQIKERMGTTTVNNKPTVQVGQGQGVQSGSAGGCC</sequence>
<evidence type="ECO:0000256" key="6">
    <source>
        <dbReference type="ARBA" id="ARBA00022723"/>
    </source>
</evidence>
<dbReference type="PROSITE" id="PS51419">
    <property type="entry name" value="RAB"/>
    <property type="match status" value="1"/>
</dbReference>
<evidence type="ECO:0000256" key="11">
    <source>
        <dbReference type="ARBA" id="ARBA00023049"/>
    </source>
</evidence>
<dbReference type="GO" id="GO:0008270">
    <property type="term" value="F:zinc ion binding"/>
    <property type="evidence" value="ECO:0007669"/>
    <property type="project" value="InterPro"/>
</dbReference>
<dbReference type="SUPFAM" id="SSF55486">
    <property type="entry name" value="Metalloproteases ('zincins'), catalytic domain"/>
    <property type="match status" value="1"/>
</dbReference>
<evidence type="ECO:0000256" key="1">
    <source>
        <dbReference type="ARBA" id="ARBA00006270"/>
    </source>
</evidence>
<dbReference type="SUPFAM" id="SSF63737">
    <property type="entry name" value="Leukotriene A4 hydrolase N-terminal domain"/>
    <property type="match status" value="1"/>
</dbReference>
<keyword evidence="5" id="KW-0645">Protease</keyword>
<keyword evidence="9 18" id="KW-0862">Zinc</keyword>
<evidence type="ECO:0000256" key="20">
    <source>
        <dbReference type="SAM" id="MobiDB-lite"/>
    </source>
</evidence>
<dbReference type="GO" id="GO:0043171">
    <property type="term" value="P:peptide catabolic process"/>
    <property type="evidence" value="ECO:0007669"/>
    <property type="project" value="TreeGrafter"/>
</dbReference>
<evidence type="ECO:0000256" key="13">
    <source>
        <dbReference type="ARBA" id="ARBA00023288"/>
    </source>
</evidence>
<dbReference type="GO" id="GO:0034045">
    <property type="term" value="C:phagophore assembly site membrane"/>
    <property type="evidence" value="ECO:0007669"/>
    <property type="project" value="UniProtKB-SubCell"/>
</dbReference>
<dbReference type="CDD" id="cd01869">
    <property type="entry name" value="Rab1_Ypt1"/>
    <property type="match status" value="1"/>
</dbReference>
<accession>A0AAN8ETR7</accession>
<dbReference type="Gene3D" id="2.60.40.1730">
    <property type="entry name" value="tricorn interacting facor f3 domain"/>
    <property type="match status" value="1"/>
</dbReference>
<protein>
    <recommendedName>
        <fullName evidence="16">GTP-binding protein ypt1</fullName>
    </recommendedName>
</protein>
<proteinExistence type="inferred from homology"/>
<evidence type="ECO:0000256" key="16">
    <source>
        <dbReference type="ARBA" id="ARBA00074496"/>
    </source>
</evidence>
<feature type="binding site" evidence="18">
    <location>
        <position position="323"/>
    </location>
    <ligand>
        <name>Zn(2+)</name>
        <dbReference type="ChEBI" id="CHEBI:29105"/>
        <note>catalytic</note>
    </ligand>
</feature>
<dbReference type="GO" id="GO:0005525">
    <property type="term" value="F:GTP binding"/>
    <property type="evidence" value="ECO:0007669"/>
    <property type="project" value="UniProtKB-KW"/>
</dbReference>
<evidence type="ECO:0000256" key="18">
    <source>
        <dbReference type="PIRSR" id="PIRSR634016-3"/>
    </source>
</evidence>
<evidence type="ECO:0000259" key="22">
    <source>
        <dbReference type="Pfam" id="PF11838"/>
    </source>
</evidence>
<dbReference type="Gene3D" id="3.40.50.300">
    <property type="entry name" value="P-loop containing nucleotide triphosphate hydrolases"/>
    <property type="match status" value="1"/>
</dbReference>
<dbReference type="InterPro" id="IPR001806">
    <property type="entry name" value="Small_GTPase"/>
</dbReference>
<dbReference type="Proteomes" id="UP001316803">
    <property type="component" value="Unassembled WGS sequence"/>
</dbReference>
<keyword evidence="8" id="KW-0378">Hydrolase</keyword>
<evidence type="ECO:0000256" key="7">
    <source>
        <dbReference type="ARBA" id="ARBA00022741"/>
    </source>
</evidence>
<dbReference type="NCBIfam" id="TIGR00231">
    <property type="entry name" value="small_GTP"/>
    <property type="match status" value="1"/>
</dbReference>
<dbReference type="InterPro" id="IPR045357">
    <property type="entry name" value="Aminopeptidase_N-like_N"/>
</dbReference>
<evidence type="ECO:0000313" key="25">
    <source>
        <dbReference type="Proteomes" id="UP001316803"/>
    </source>
</evidence>
<dbReference type="EMBL" id="JAKLMC020000011">
    <property type="protein sequence ID" value="KAK5953521.1"/>
    <property type="molecule type" value="Genomic_DNA"/>
</dbReference>
<evidence type="ECO:0000256" key="12">
    <source>
        <dbReference type="ARBA" id="ARBA00023134"/>
    </source>
</evidence>
<dbReference type="InterPro" id="IPR034016">
    <property type="entry name" value="M1_APN-typ"/>
</dbReference>
<evidence type="ECO:0000259" key="23">
    <source>
        <dbReference type="Pfam" id="PF17900"/>
    </source>
</evidence>
<dbReference type="GO" id="GO:0042277">
    <property type="term" value="F:peptide binding"/>
    <property type="evidence" value="ECO:0007669"/>
    <property type="project" value="TreeGrafter"/>
</dbReference>
<evidence type="ECO:0000256" key="8">
    <source>
        <dbReference type="ARBA" id="ARBA00022801"/>
    </source>
</evidence>
<dbReference type="Pfam" id="PF17900">
    <property type="entry name" value="Peptidase_M1_N"/>
    <property type="match status" value="1"/>
</dbReference>
<dbReference type="Pfam" id="PF00071">
    <property type="entry name" value="Ras"/>
    <property type="match status" value="1"/>
</dbReference>
<feature type="domain" description="Aminopeptidase N-like N-terminal" evidence="23">
    <location>
        <begin position="13"/>
        <end position="207"/>
    </location>
</feature>
<dbReference type="CDD" id="cd09601">
    <property type="entry name" value="M1_APN-Q_like"/>
    <property type="match status" value="1"/>
</dbReference>
<feature type="binding site" evidence="18">
    <location>
        <position position="319"/>
    </location>
    <ligand>
        <name>Zn(2+)</name>
        <dbReference type="ChEBI" id="CHEBI:29105"/>
        <note>catalytic</note>
    </ligand>
</feature>
<gene>
    <name evidence="24" type="ORF">OHC33_005465</name>
</gene>
<organism evidence="24 25">
    <name type="scientific">Knufia fluminis</name>
    <dbReference type="NCBI Taxonomy" id="191047"/>
    <lineage>
        <taxon>Eukaryota</taxon>
        <taxon>Fungi</taxon>
        <taxon>Dikarya</taxon>
        <taxon>Ascomycota</taxon>
        <taxon>Pezizomycotina</taxon>
        <taxon>Eurotiomycetes</taxon>
        <taxon>Chaetothyriomycetidae</taxon>
        <taxon>Chaetothyriales</taxon>
        <taxon>Trichomeriaceae</taxon>
        <taxon>Knufia</taxon>
    </lineage>
</organism>
<dbReference type="PROSITE" id="PS51420">
    <property type="entry name" value="RHO"/>
    <property type="match status" value="1"/>
</dbReference>
<evidence type="ECO:0000256" key="5">
    <source>
        <dbReference type="ARBA" id="ARBA00022670"/>
    </source>
</evidence>
<dbReference type="SUPFAM" id="SSF52540">
    <property type="entry name" value="P-loop containing nucleoside triphosphate hydrolases"/>
    <property type="match status" value="1"/>
</dbReference>
<dbReference type="SMART" id="SM00175">
    <property type="entry name" value="RAB"/>
    <property type="match status" value="1"/>
</dbReference>
<dbReference type="Gene3D" id="2.60.40.1910">
    <property type="match status" value="1"/>
</dbReference>
<comment type="cofactor">
    <cofactor evidence="18">
        <name>Zn(2+)</name>
        <dbReference type="ChEBI" id="CHEBI:29105"/>
    </cofactor>
    <text evidence="18">Binds 1 zinc ion per subunit.</text>
</comment>
<feature type="domain" description="Peptidase M1 membrane alanine aminopeptidase" evidence="21">
    <location>
        <begin position="247"/>
        <end position="464"/>
    </location>
</feature>
<evidence type="ECO:0000256" key="2">
    <source>
        <dbReference type="ARBA" id="ARBA00010136"/>
    </source>
</evidence>
<keyword evidence="7" id="KW-0547">Nucleotide-binding</keyword>